<dbReference type="AlphaFoldDB" id="A0A2G5VHR6"/>
<protein>
    <submittedName>
        <fullName evidence="1">Uncharacterized protein</fullName>
    </submittedName>
</protein>
<comment type="caution">
    <text evidence="1">The sequence shown here is derived from an EMBL/GenBank/DDBJ whole genome shotgun (WGS) entry which is preliminary data.</text>
</comment>
<gene>
    <name evidence="1" type="primary">Cnig_chr_I.g1894</name>
    <name evidence="1" type="ORF">B9Z55_001894</name>
</gene>
<organism evidence="1 2">
    <name type="scientific">Caenorhabditis nigoni</name>
    <dbReference type="NCBI Taxonomy" id="1611254"/>
    <lineage>
        <taxon>Eukaryota</taxon>
        <taxon>Metazoa</taxon>
        <taxon>Ecdysozoa</taxon>
        <taxon>Nematoda</taxon>
        <taxon>Chromadorea</taxon>
        <taxon>Rhabditida</taxon>
        <taxon>Rhabditina</taxon>
        <taxon>Rhabditomorpha</taxon>
        <taxon>Rhabditoidea</taxon>
        <taxon>Rhabditidae</taxon>
        <taxon>Peloderinae</taxon>
        <taxon>Caenorhabditis</taxon>
    </lineage>
</organism>
<dbReference type="Proteomes" id="UP000230233">
    <property type="component" value="Chromosome I"/>
</dbReference>
<proteinExistence type="predicted"/>
<reference evidence="2" key="1">
    <citation type="submission" date="2017-10" db="EMBL/GenBank/DDBJ databases">
        <title>Rapid genome shrinkage in a self-fertile nematode reveals novel sperm competition proteins.</title>
        <authorList>
            <person name="Yin D."/>
            <person name="Schwarz E.M."/>
            <person name="Thomas C.G."/>
            <person name="Felde R.L."/>
            <person name="Korf I.F."/>
            <person name="Cutter A.D."/>
            <person name="Schartner C.M."/>
            <person name="Ralston E.J."/>
            <person name="Meyer B.J."/>
            <person name="Haag E.S."/>
        </authorList>
    </citation>
    <scope>NUCLEOTIDE SEQUENCE [LARGE SCALE GENOMIC DNA]</scope>
    <source>
        <strain evidence="2">JU1422</strain>
    </source>
</reference>
<sequence length="93" mass="11151">MLQCCNNTCVACLDSGKQKKKKEFWQLALERLFPFKKPPPHTYNYTWEKKKKDKRDSGSSFTRIFNHYEKKKGDEKREDKRAKIIGNILKRIL</sequence>
<evidence type="ECO:0000313" key="1">
    <source>
        <dbReference type="EMBL" id="PIC51349.1"/>
    </source>
</evidence>
<keyword evidence="2" id="KW-1185">Reference proteome</keyword>
<name>A0A2G5VHR6_9PELO</name>
<evidence type="ECO:0000313" key="2">
    <source>
        <dbReference type="Proteomes" id="UP000230233"/>
    </source>
</evidence>
<accession>A0A2G5VHR6</accession>
<dbReference type="EMBL" id="PDUG01000001">
    <property type="protein sequence ID" value="PIC51349.1"/>
    <property type="molecule type" value="Genomic_DNA"/>
</dbReference>